<comment type="caution">
    <text evidence="3">The sequence shown here is derived from an EMBL/GenBank/DDBJ whole genome shotgun (WGS) entry which is preliminary data.</text>
</comment>
<evidence type="ECO:0000313" key="3">
    <source>
        <dbReference type="EMBL" id="TCZ75313.1"/>
    </source>
</evidence>
<dbReference type="Proteomes" id="UP000295418">
    <property type="component" value="Unassembled WGS sequence"/>
</dbReference>
<gene>
    <name evidence="3" type="ORF">E0485_18160</name>
</gene>
<evidence type="ECO:0000259" key="2">
    <source>
        <dbReference type="Pfam" id="PF26347"/>
    </source>
</evidence>
<keyword evidence="4" id="KW-1185">Reference proteome</keyword>
<name>A0A4R4E8L7_9BACL</name>
<sequence>MKGLASISFTQGIGLLLLGGIIGAAIFMLVYHHNFSVIVDENHILRNQTIELTEDLDHMRKNEKKSTVIKQIDARLQEDGTQHLTASLKEELEKKVRASLKIVYEQKITTAKENILVYEKLITNRNSYLVLDKHFNVTVKFFTLIGTELTVWFTAKEVHLPEPE</sequence>
<dbReference type="InterPro" id="IPR058620">
    <property type="entry name" value="YtrI_C"/>
</dbReference>
<keyword evidence="1" id="KW-0472">Membrane</keyword>
<evidence type="ECO:0000313" key="4">
    <source>
        <dbReference type="Proteomes" id="UP000295418"/>
    </source>
</evidence>
<dbReference type="EMBL" id="SKFG01000021">
    <property type="protein sequence ID" value="TCZ75313.1"/>
    <property type="molecule type" value="Genomic_DNA"/>
</dbReference>
<dbReference type="RefSeq" id="WP_132419481.1">
    <property type="nucleotide sequence ID" value="NZ_SKFG01000021.1"/>
</dbReference>
<feature type="transmembrane region" description="Helical" evidence="1">
    <location>
        <begin position="12"/>
        <end position="31"/>
    </location>
</feature>
<reference evidence="3 4" key="1">
    <citation type="submission" date="2019-03" db="EMBL/GenBank/DDBJ databases">
        <authorList>
            <person name="Kim M.K.M."/>
        </authorList>
    </citation>
    <scope>NUCLEOTIDE SEQUENCE [LARGE SCALE GENOMIC DNA]</scope>
    <source>
        <strain evidence="3 4">18JY21-1</strain>
    </source>
</reference>
<dbReference type="OrthoDB" id="2655161at2"/>
<dbReference type="Pfam" id="PF26347">
    <property type="entry name" value="YtrI_sporulation"/>
    <property type="match status" value="1"/>
</dbReference>
<proteinExistence type="predicted"/>
<keyword evidence="1" id="KW-1133">Transmembrane helix</keyword>
<protein>
    <recommendedName>
        <fullName evidence="2">Sporulation membrane protein YtrI C-terminal domain-containing protein</fullName>
    </recommendedName>
</protein>
<dbReference type="AlphaFoldDB" id="A0A4R4E8L7"/>
<keyword evidence="1" id="KW-0812">Transmembrane</keyword>
<feature type="domain" description="Sporulation membrane protein YtrI C-terminal" evidence="2">
    <location>
        <begin position="71"/>
        <end position="156"/>
    </location>
</feature>
<accession>A0A4R4E8L7</accession>
<evidence type="ECO:0000256" key="1">
    <source>
        <dbReference type="SAM" id="Phobius"/>
    </source>
</evidence>
<organism evidence="3 4">
    <name type="scientific">Paenibacillus albiflavus</name>
    <dbReference type="NCBI Taxonomy" id="2545760"/>
    <lineage>
        <taxon>Bacteria</taxon>
        <taxon>Bacillati</taxon>
        <taxon>Bacillota</taxon>
        <taxon>Bacilli</taxon>
        <taxon>Bacillales</taxon>
        <taxon>Paenibacillaceae</taxon>
        <taxon>Paenibacillus</taxon>
    </lineage>
</organism>